<keyword evidence="7" id="KW-1185">Reference proteome</keyword>
<evidence type="ECO:0000256" key="1">
    <source>
        <dbReference type="ARBA" id="ARBA00004141"/>
    </source>
</evidence>
<evidence type="ECO:0000256" key="5">
    <source>
        <dbReference type="SAM" id="Phobius"/>
    </source>
</evidence>
<reference evidence="6 7" key="1">
    <citation type="submission" date="2016-11" db="EMBL/GenBank/DDBJ databases">
        <authorList>
            <person name="Jaros S."/>
            <person name="Januszkiewicz K."/>
            <person name="Wedrychowicz H."/>
        </authorList>
    </citation>
    <scope>NUCLEOTIDE SEQUENCE [LARGE SCALE GENOMIC DNA]</scope>
    <source>
        <strain evidence="6 7">DSM 15930</strain>
    </source>
</reference>
<feature type="transmembrane region" description="Helical" evidence="5">
    <location>
        <begin position="57"/>
        <end position="79"/>
    </location>
</feature>
<keyword evidence="4 5" id="KW-0472">Membrane</keyword>
<name>A0A1M7J0L9_9FIRM</name>
<dbReference type="Proteomes" id="UP000184038">
    <property type="component" value="Unassembled WGS sequence"/>
</dbReference>
<keyword evidence="3 5" id="KW-1133">Transmembrane helix</keyword>
<dbReference type="OrthoDB" id="9811701at2"/>
<dbReference type="AlphaFoldDB" id="A0A1M7J0L9"/>
<gene>
    <name evidence="6" type="ORF">SAMN02746066_02070</name>
</gene>
<evidence type="ECO:0000256" key="2">
    <source>
        <dbReference type="ARBA" id="ARBA00022692"/>
    </source>
</evidence>
<evidence type="ECO:0000256" key="3">
    <source>
        <dbReference type="ARBA" id="ARBA00022989"/>
    </source>
</evidence>
<feature type="transmembrane region" description="Helical" evidence="5">
    <location>
        <begin position="146"/>
        <end position="169"/>
    </location>
</feature>
<dbReference type="STRING" id="1120996.SAMN02746066_02070"/>
<dbReference type="Pfam" id="PF04172">
    <property type="entry name" value="LrgB"/>
    <property type="match status" value="1"/>
</dbReference>
<dbReference type="RefSeq" id="WP_073287148.1">
    <property type="nucleotide sequence ID" value="NZ_FRCP01000010.1"/>
</dbReference>
<comment type="subcellular location">
    <subcellularLocation>
        <location evidence="1">Membrane</location>
        <topology evidence="1">Multi-pass membrane protein</topology>
    </subcellularLocation>
</comment>
<feature type="transmembrane region" description="Helical" evidence="5">
    <location>
        <begin position="91"/>
        <end position="112"/>
    </location>
</feature>
<keyword evidence="2 5" id="KW-0812">Transmembrane</keyword>
<feature type="transmembrane region" description="Helical" evidence="5">
    <location>
        <begin position="32"/>
        <end position="51"/>
    </location>
</feature>
<dbReference type="GO" id="GO:0016020">
    <property type="term" value="C:membrane"/>
    <property type="evidence" value="ECO:0007669"/>
    <property type="project" value="UniProtKB-SubCell"/>
</dbReference>
<evidence type="ECO:0000313" key="6">
    <source>
        <dbReference type="EMBL" id="SHM46569.1"/>
    </source>
</evidence>
<feature type="transmembrane region" description="Helical" evidence="5">
    <location>
        <begin position="6"/>
        <end position="25"/>
    </location>
</feature>
<dbReference type="EMBL" id="FRCP01000010">
    <property type="protein sequence ID" value="SHM46569.1"/>
    <property type="molecule type" value="Genomic_DNA"/>
</dbReference>
<dbReference type="PANTHER" id="PTHR30249">
    <property type="entry name" value="PUTATIVE SEROTONIN TRANSPORTER"/>
    <property type="match status" value="1"/>
</dbReference>
<protein>
    <submittedName>
        <fullName evidence="6">TIGR00659 family protein</fullName>
    </submittedName>
</protein>
<organism evidence="6 7">
    <name type="scientific">Anaerosporobacter mobilis DSM 15930</name>
    <dbReference type="NCBI Taxonomy" id="1120996"/>
    <lineage>
        <taxon>Bacteria</taxon>
        <taxon>Bacillati</taxon>
        <taxon>Bacillota</taxon>
        <taxon>Clostridia</taxon>
        <taxon>Lachnospirales</taxon>
        <taxon>Lachnospiraceae</taxon>
        <taxon>Anaerosporobacter</taxon>
    </lineage>
</organism>
<dbReference type="InterPro" id="IPR007300">
    <property type="entry name" value="CidB/LrgB"/>
</dbReference>
<evidence type="ECO:0000256" key="4">
    <source>
        <dbReference type="ARBA" id="ARBA00023136"/>
    </source>
</evidence>
<proteinExistence type="predicted"/>
<feature type="transmembrane region" description="Helical" evidence="5">
    <location>
        <begin position="204"/>
        <end position="224"/>
    </location>
</feature>
<accession>A0A1M7J0L9</accession>
<sequence length="225" mass="23493">MNEFLYSPFFGLSLSFGVYIICKLLNDKTNLAILNPLLMATVVIIAILTIFDIPLEAYNAGGDIISMFLAPATTVIAYSIYRQITLLKKNFIPIAVGCLVGSMTSMGSTYLLCKAFDIDSMITASMIPKSVTTPIAMEVSTSLSGIPSITVAAVVVTGIFGSMACPILIKLLRIKNKVAAGVAIGTCSHAAGTSKAIELGEVEGAMSGIAIGVSGILTVIIAVFL</sequence>
<dbReference type="PANTHER" id="PTHR30249:SF0">
    <property type="entry name" value="PLASTIDAL GLYCOLATE_GLYCERATE TRANSLOCATOR 1, CHLOROPLASTIC"/>
    <property type="match status" value="1"/>
</dbReference>
<evidence type="ECO:0000313" key="7">
    <source>
        <dbReference type="Proteomes" id="UP000184038"/>
    </source>
</evidence>